<evidence type="ECO:0000313" key="5">
    <source>
        <dbReference type="Proteomes" id="UP001497512"/>
    </source>
</evidence>
<dbReference type="EMBL" id="OZ019896">
    <property type="protein sequence ID" value="CAK9223649.1"/>
    <property type="molecule type" value="Genomic_DNA"/>
</dbReference>
<evidence type="ECO:0000259" key="3">
    <source>
        <dbReference type="Pfam" id="PF12697"/>
    </source>
</evidence>
<keyword evidence="5" id="KW-1185">Reference proteome</keyword>
<gene>
    <name evidence="4" type="ORF">CSSPTR1EN2_LOCUS16937</name>
</gene>
<sequence length="508" mass="55602">MRRLCPHKAMVAIPINIIHQHQMQPSSTFAALFSPPLLHGRMSSSHDQFSYQKSEGNSNGIPFPGKPKQPEKKRYIAGVDQTDRVDPWLLADKDSRFAEFNGVQIHFKLSEPSESDASANDSEEHKKLGISANRLPAILLHGFGASLFSWERVLKPLASVIGSKTLAFDRPAFGLTSRPQRRVGKGRPDANASPDLNPFSLGFSAAATLSFIDFLSADKAVLIGHSAGCIVALQAYLDAPERVAGLILLAPAIAAPILLQELQAAAALPDPATEPSSQQTGSHTGKQQRLLLQSVLSKLRFALYWALCQVVNLLQIVKTAIQAVLVILVPAKIAASTKAVFHAGYEKLLIAAFHSALAIWVIRIIMDKLGTRAVRQAWYDSRKANEYVINGYTKPLRSKDWEQALLEFLLALLISPSVGMQQQAPLTKRLKEVTCPVLVITGDTDRLVPAWNAKRLVNALPQAKLSLIKECGHLPHEETPDEFLALVKDFFSQIVSTDAKTEMSFAPT</sequence>
<feature type="compositionally biased region" description="Polar residues" evidence="1">
    <location>
        <begin position="44"/>
        <end position="60"/>
    </location>
</feature>
<dbReference type="PANTHER" id="PTHR43689">
    <property type="entry name" value="HYDROLASE"/>
    <property type="match status" value="1"/>
</dbReference>
<dbReference type="Pfam" id="PF12697">
    <property type="entry name" value="Abhydrolase_6"/>
    <property type="match status" value="1"/>
</dbReference>
<dbReference type="PANTHER" id="PTHR43689:SF1">
    <property type="entry name" value="ALPHA_BETA-HYDROLASES SUPERFAMILY PROTEIN"/>
    <property type="match status" value="1"/>
</dbReference>
<organism evidence="4 5">
    <name type="scientific">Sphagnum troendelagicum</name>
    <dbReference type="NCBI Taxonomy" id="128251"/>
    <lineage>
        <taxon>Eukaryota</taxon>
        <taxon>Viridiplantae</taxon>
        <taxon>Streptophyta</taxon>
        <taxon>Embryophyta</taxon>
        <taxon>Bryophyta</taxon>
        <taxon>Sphagnophytina</taxon>
        <taxon>Sphagnopsida</taxon>
        <taxon>Sphagnales</taxon>
        <taxon>Sphagnaceae</taxon>
        <taxon>Sphagnum</taxon>
    </lineage>
</organism>
<dbReference type="Pfam" id="PF00561">
    <property type="entry name" value="Abhydrolase_1"/>
    <property type="match status" value="1"/>
</dbReference>
<dbReference type="InterPro" id="IPR000073">
    <property type="entry name" value="AB_hydrolase_1"/>
</dbReference>
<feature type="domain" description="AB hydrolase-1" evidence="3">
    <location>
        <begin position="344"/>
        <end position="485"/>
    </location>
</feature>
<feature type="domain" description="AB hydrolase-1" evidence="2">
    <location>
        <begin position="138"/>
        <end position="262"/>
    </location>
</feature>
<evidence type="ECO:0000256" key="1">
    <source>
        <dbReference type="SAM" id="MobiDB-lite"/>
    </source>
</evidence>
<accession>A0ABP0UPG2</accession>
<protein>
    <recommendedName>
        <fullName evidence="2 3">AB hydrolase-1 domain-containing protein</fullName>
    </recommendedName>
</protein>
<proteinExistence type="predicted"/>
<dbReference type="Proteomes" id="UP001497512">
    <property type="component" value="Chromosome 4"/>
</dbReference>
<reference evidence="4" key="1">
    <citation type="submission" date="2024-02" db="EMBL/GenBank/DDBJ databases">
        <authorList>
            <consortium name="ELIXIR-Norway"/>
            <consortium name="Elixir Norway"/>
        </authorList>
    </citation>
    <scope>NUCLEOTIDE SEQUENCE</scope>
</reference>
<evidence type="ECO:0000313" key="4">
    <source>
        <dbReference type="EMBL" id="CAK9223649.1"/>
    </source>
</evidence>
<feature type="region of interest" description="Disordered" evidence="1">
    <location>
        <begin position="44"/>
        <end position="71"/>
    </location>
</feature>
<evidence type="ECO:0000259" key="2">
    <source>
        <dbReference type="Pfam" id="PF00561"/>
    </source>
</evidence>
<dbReference type="Gene3D" id="3.40.50.1820">
    <property type="entry name" value="alpha/beta hydrolase"/>
    <property type="match status" value="2"/>
</dbReference>
<name>A0ABP0UPG2_9BRYO</name>
<dbReference type="InterPro" id="IPR029058">
    <property type="entry name" value="AB_hydrolase_fold"/>
</dbReference>
<dbReference type="SUPFAM" id="SSF53474">
    <property type="entry name" value="alpha/beta-Hydrolases"/>
    <property type="match status" value="1"/>
</dbReference>